<dbReference type="Proteomes" id="UP000472264">
    <property type="component" value="Chromosome 3"/>
</dbReference>
<reference evidence="1" key="2">
    <citation type="submission" date="2025-08" db="UniProtKB">
        <authorList>
            <consortium name="Ensembl"/>
        </authorList>
    </citation>
    <scope>IDENTIFICATION</scope>
</reference>
<sequence length="70" mass="7778">SSGLRSQVLPARARAPVLACRISWQRVHLHSLQCISLIVFSPCDSMMTRNMTLFWSGAQVKPGPMTPEKP</sequence>
<reference evidence="1" key="3">
    <citation type="submission" date="2025-09" db="UniProtKB">
        <authorList>
            <consortium name="Ensembl"/>
        </authorList>
    </citation>
    <scope>IDENTIFICATION</scope>
</reference>
<evidence type="ECO:0000313" key="1">
    <source>
        <dbReference type="Ensembl" id="ENSENLP00000048683.1"/>
    </source>
</evidence>
<dbReference type="Ensembl" id="ENSENLT00000049873.1">
    <property type="protein sequence ID" value="ENSENLP00000048683.1"/>
    <property type="gene ID" value="ENSENLG00000020531.1"/>
</dbReference>
<dbReference type="InParanoid" id="A0A665WX80"/>
<organism evidence="1 2">
    <name type="scientific">Echeneis naucrates</name>
    <name type="common">Live sharksucker</name>
    <dbReference type="NCBI Taxonomy" id="173247"/>
    <lineage>
        <taxon>Eukaryota</taxon>
        <taxon>Metazoa</taxon>
        <taxon>Chordata</taxon>
        <taxon>Craniata</taxon>
        <taxon>Vertebrata</taxon>
        <taxon>Euteleostomi</taxon>
        <taxon>Actinopterygii</taxon>
        <taxon>Neopterygii</taxon>
        <taxon>Teleostei</taxon>
        <taxon>Neoteleostei</taxon>
        <taxon>Acanthomorphata</taxon>
        <taxon>Carangaria</taxon>
        <taxon>Carangiformes</taxon>
        <taxon>Echeneidae</taxon>
        <taxon>Echeneis</taxon>
    </lineage>
</organism>
<proteinExistence type="predicted"/>
<name>A0A665WX80_ECHNA</name>
<evidence type="ECO:0000313" key="2">
    <source>
        <dbReference type="Proteomes" id="UP000472264"/>
    </source>
</evidence>
<accession>A0A665WX80</accession>
<protein>
    <submittedName>
        <fullName evidence="1">Uncharacterized protein</fullName>
    </submittedName>
</protein>
<dbReference type="AlphaFoldDB" id="A0A665WX80"/>
<keyword evidence="2" id="KW-1185">Reference proteome</keyword>
<reference evidence="1" key="1">
    <citation type="submission" date="2021-04" db="EMBL/GenBank/DDBJ databases">
        <authorList>
            <consortium name="Wellcome Sanger Institute Data Sharing"/>
        </authorList>
    </citation>
    <scope>NUCLEOTIDE SEQUENCE [LARGE SCALE GENOMIC DNA]</scope>
</reference>